<dbReference type="EMBL" id="RXIL01000047">
    <property type="protein sequence ID" value="RZN71024.1"/>
    <property type="molecule type" value="Genomic_DNA"/>
</dbReference>
<protein>
    <recommendedName>
        <fullName evidence="4">Flagellin</fullName>
    </recommendedName>
</protein>
<dbReference type="AlphaFoldDB" id="A0A520KXN9"/>
<keyword evidence="1" id="KW-0472">Membrane</keyword>
<sequence length="168" mass="18935">MANNVITTALLIIAGITAAMILISAVFPAIFQMTGTFSSVASDMNDKMLTDAGILFTQPERKVIHVWLKNTGRNEIPSGLLESSDISIVSFSKENVENRYLRVPYKRSGVTKPYWTYTFEDINGDYWGRGENIEVEVSLRRPLETGVYTIQFMTYNGFIAEDVFSVER</sequence>
<evidence type="ECO:0000256" key="1">
    <source>
        <dbReference type="SAM" id="Phobius"/>
    </source>
</evidence>
<proteinExistence type="predicted"/>
<keyword evidence="1" id="KW-1133">Transmembrane helix</keyword>
<accession>A0A520KXN9</accession>
<evidence type="ECO:0000313" key="2">
    <source>
        <dbReference type="EMBL" id="RZN71024.1"/>
    </source>
</evidence>
<comment type="caution">
    <text evidence="2">The sequence shown here is derived from an EMBL/GenBank/DDBJ whole genome shotgun (WGS) entry which is preliminary data.</text>
</comment>
<gene>
    <name evidence="2" type="ORF">EF807_02650</name>
</gene>
<dbReference type="Proteomes" id="UP000320766">
    <property type="component" value="Unassembled WGS sequence"/>
</dbReference>
<keyword evidence="1" id="KW-0812">Transmembrane</keyword>
<evidence type="ECO:0000313" key="3">
    <source>
        <dbReference type="Proteomes" id="UP000320766"/>
    </source>
</evidence>
<organism evidence="2 3">
    <name type="scientific">Candidatus Methanolliviera hydrocarbonicum</name>
    <dbReference type="NCBI Taxonomy" id="2491085"/>
    <lineage>
        <taxon>Archaea</taxon>
        <taxon>Methanobacteriati</taxon>
        <taxon>Methanobacteriota</taxon>
        <taxon>Candidatus Methanoliparia</taxon>
        <taxon>Candidatus Methanoliparales</taxon>
        <taxon>Candidatus Methanollivieraceae</taxon>
        <taxon>Candidatus Methanolliviera</taxon>
    </lineage>
</organism>
<evidence type="ECO:0008006" key="4">
    <source>
        <dbReference type="Google" id="ProtNLM"/>
    </source>
</evidence>
<feature type="transmembrane region" description="Helical" evidence="1">
    <location>
        <begin position="6"/>
        <end position="31"/>
    </location>
</feature>
<reference evidence="2 3" key="1">
    <citation type="journal article" date="2019" name="Nat. Microbiol.">
        <title>Wide diversity of methane and short-chain alkane metabolisms in uncultured archaea.</title>
        <authorList>
            <person name="Borrel G."/>
            <person name="Adam P.S."/>
            <person name="McKay L.J."/>
            <person name="Chen L.X."/>
            <person name="Sierra-Garcia I.N."/>
            <person name="Sieber C.M."/>
            <person name="Letourneur Q."/>
            <person name="Ghozlane A."/>
            <person name="Andersen G.L."/>
            <person name="Li W.J."/>
            <person name="Hallam S.J."/>
            <person name="Muyzer G."/>
            <person name="de Oliveira V.M."/>
            <person name="Inskeep W.P."/>
            <person name="Banfield J.F."/>
            <person name="Gribaldo S."/>
        </authorList>
    </citation>
    <scope>NUCLEOTIDE SEQUENCE [LARGE SCALE GENOMIC DNA]</scope>
    <source>
        <strain evidence="2">NM1b</strain>
    </source>
</reference>
<name>A0A520KXN9_9EURY</name>